<feature type="domain" description="CPW-WPC" evidence="2">
    <location>
        <begin position="126"/>
        <end position="185"/>
    </location>
</feature>
<evidence type="ECO:0000313" key="3">
    <source>
        <dbReference type="EMBL" id="CAD8869310.1"/>
    </source>
</evidence>
<evidence type="ECO:0000256" key="1">
    <source>
        <dbReference type="SAM" id="SignalP"/>
    </source>
</evidence>
<proteinExistence type="predicted"/>
<reference evidence="3" key="1">
    <citation type="submission" date="2021-01" db="EMBL/GenBank/DDBJ databases">
        <authorList>
            <person name="Corre E."/>
            <person name="Pelletier E."/>
            <person name="Niang G."/>
            <person name="Scheremetjew M."/>
            <person name="Finn R."/>
            <person name="Kale V."/>
            <person name="Holt S."/>
            <person name="Cochrane G."/>
            <person name="Meng A."/>
            <person name="Brown T."/>
            <person name="Cohen L."/>
        </authorList>
    </citation>
    <scope>NUCLEOTIDE SEQUENCE</scope>
</reference>
<feature type="signal peptide" evidence="1">
    <location>
        <begin position="1"/>
        <end position="20"/>
    </location>
</feature>
<sequence length="185" mass="20175">MFRLRAMVCFGGCFCLRTVAESILDGLPTEAARLFDVGNRQEQVQTMLEDALAEIGPTLGLPLRDTICVRDYNRCPEGWLDKGDACSPPQQFFGCSPISSGGLTPAEKSAAAHSCAGSLYPCLHSCNVTNYDSSCPAGWFEGVVGCQAPSFYQGPCVRQKTFSMFTIAQKVWWAKQCFVTWPCSS</sequence>
<name>A0A7S1AYG0_NOCSC</name>
<dbReference type="Pfam" id="PF09717">
    <property type="entry name" value="CPW_WPC"/>
    <property type="match status" value="2"/>
</dbReference>
<feature type="domain" description="CPW-WPC" evidence="2">
    <location>
        <begin position="68"/>
        <end position="124"/>
    </location>
</feature>
<evidence type="ECO:0000259" key="2">
    <source>
        <dbReference type="SMART" id="SM01099"/>
    </source>
</evidence>
<dbReference type="InterPro" id="IPR006387">
    <property type="entry name" value="CPW_WPC_dom"/>
</dbReference>
<gene>
    <name evidence="3" type="ORF">NSCI0253_LOCUS43666</name>
</gene>
<dbReference type="AlphaFoldDB" id="A0A7S1AYG0"/>
<accession>A0A7S1AYG0</accession>
<dbReference type="NCBIfam" id="TIGR01492">
    <property type="entry name" value="CPW_WPC"/>
    <property type="match status" value="1"/>
</dbReference>
<dbReference type="SMART" id="SM01099">
    <property type="entry name" value="CPW_WPC"/>
    <property type="match status" value="2"/>
</dbReference>
<protein>
    <recommendedName>
        <fullName evidence="2">CPW-WPC domain-containing protein</fullName>
    </recommendedName>
</protein>
<keyword evidence="1" id="KW-0732">Signal</keyword>
<feature type="chain" id="PRO_5030958086" description="CPW-WPC domain-containing protein" evidence="1">
    <location>
        <begin position="21"/>
        <end position="185"/>
    </location>
</feature>
<dbReference type="EMBL" id="HBFQ01061581">
    <property type="protein sequence ID" value="CAD8869310.1"/>
    <property type="molecule type" value="Transcribed_RNA"/>
</dbReference>
<organism evidence="3">
    <name type="scientific">Noctiluca scintillans</name>
    <name type="common">Sea sparkle</name>
    <name type="synonym">Red tide dinoflagellate</name>
    <dbReference type="NCBI Taxonomy" id="2966"/>
    <lineage>
        <taxon>Eukaryota</taxon>
        <taxon>Sar</taxon>
        <taxon>Alveolata</taxon>
        <taxon>Dinophyceae</taxon>
        <taxon>Noctilucales</taxon>
        <taxon>Noctilucaceae</taxon>
        <taxon>Noctiluca</taxon>
    </lineage>
</organism>